<evidence type="ECO:0000256" key="1">
    <source>
        <dbReference type="SAM" id="MobiDB-lite"/>
    </source>
</evidence>
<feature type="transmembrane region" description="Helical" evidence="2">
    <location>
        <begin position="565"/>
        <end position="590"/>
    </location>
</feature>
<dbReference type="PANTHER" id="PTHR34814">
    <property type="entry name" value="NITROSOGUANIDINE RESISTANCE PROTEIN SNG1"/>
    <property type="match status" value="1"/>
</dbReference>
<feature type="transmembrane region" description="Helical" evidence="2">
    <location>
        <begin position="433"/>
        <end position="457"/>
    </location>
</feature>
<keyword evidence="2" id="KW-1133">Transmembrane helix</keyword>
<feature type="region of interest" description="Disordered" evidence="1">
    <location>
        <begin position="105"/>
        <end position="163"/>
    </location>
</feature>
<sequence>MPHPYSAADVITTGSLRRLRGSHYSAQRAQLSQDALPLIRQGPRCDDSTRDINRQYPRARPRSVPLIPPAPPQPVFQPHQLIAVCFNHMAGRECEHCRQMERGVMGQERPDSEISSETLGQLHQHGYQQNENRYSGSGGSGGEQPDDGGEKGGKSSPPPPIDIYDRRLSKLRLEMLGLWGRTTLILCTFILCVLSLYWAVLFHVEQNLSSLDVFVVDFDGTQPPYTDVTPLIGPMITQQTEAMISSGQSGNHLGYMTMSPSYFNNDPRLVRQAVYDFKAWAAIIINANATALLRSAIETGNSSYDPLGACQIVWVEARDQDTYYDYVLPSLSALQTTILSSFGKTWTSQVLANTSIPLTNLQSAPQALNPAIGFSQFSLRPFNPPVVTPAVTIGLIYLIIIAFFSFTFFLPIYSKLVTPNPHHPTVKFYQFILTRWIGTVAAYLFMSLAYSLISLAFQIPFSNPSAPDTSVANNPDAYGKGTFVVYWMINWIGMIALGLACENVAMVIGQPWTAMWLIFWVISNVSTAFYSLDLAPKFYYWGYAWPLHNIVEASRSLLFDLHSRIGLNIGVLMVWCAVNTVLFPLACWFMRWKTMRQKKKEAEGKKS</sequence>
<dbReference type="AlphaFoldDB" id="A0AA39V8D2"/>
<evidence type="ECO:0000259" key="3">
    <source>
        <dbReference type="Pfam" id="PF12051"/>
    </source>
</evidence>
<dbReference type="InterPro" id="IPR053001">
    <property type="entry name" value="MNNG_permease-like"/>
</dbReference>
<dbReference type="GO" id="GO:0016020">
    <property type="term" value="C:membrane"/>
    <property type="evidence" value="ECO:0007669"/>
    <property type="project" value="TreeGrafter"/>
</dbReference>
<comment type="caution">
    <text evidence="4">The sequence shown here is derived from an EMBL/GenBank/DDBJ whole genome shotgun (WGS) entry which is preliminary data.</text>
</comment>
<keyword evidence="5" id="KW-1185">Reference proteome</keyword>
<feature type="transmembrane region" description="Helical" evidence="2">
    <location>
        <begin position="512"/>
        <end position="532"/>
    </location>
</feature>
<proteinExistence type="predicted"/>
<feature type="transmembrane region" description="Helical" evidence="2">
    <location>
        <begin position="390"/>
        <end position="413"/>
    </location>
</feature>
<reference evidence="4" key="1">
    <citation type="submission" date="2023-03" db="EMBL/GenBank/DDBJ databases">
        <title>Complete genome of Cladonia borealis.</title>
        <authorList>
            <person name="Park H."/>
        </authorList>
    </citation>
    <scope>NUCLEOTIDE SEQUENCE</scope>
    <source>
        <strain evidence="4">ANT050790</strain>
    </source>
</reference>
<organism evidence="4 5">
    <name type="scientific">Cladonia borealis</name>
    <dbReference type="NCBI Taxonomy" id="184061"/>
    <lineage>
        <taxon>Eukaryota</taxon>
        <taxon>Fungi</taxon>
        <taxon>Dikarya</taxon>
        <taxon>Ascomycota</taxon>
        <taxon>Pezizomycotina</taxon>
        <taxon>Lecanoromycetes</taxon>
        <taxon>OSLEUM clade</taxon>
        <taxon>Lecanoromycetidae</taxon>
        <taxon>Lecanorales</taxon>
        <taxon>Lecanorineae</taxon>
        <taxon>Cladoniaceae</taxon>
        <taxon>Cladonia</taxon>
    </lineage>
</organism>
<dbReference type="EMBL" id="JAFEKC020000011">
    <property type="protein sequence ID" value="KAK0512415.1"/>
    <property type="molecule type" value="Genomic_DNA"/>
</dbReference>
<gene>
    <name evidence="4" type="ORF">JMJ35_005543</name>
</gene>
<dbReference type="Pfam" id="PF12051">
    <property type="entry name" value="DUF3533"/>
    <property type="match status" value="1"/>
</dbReference>
<keyword evidence="2" id="KW-0472">Membrane</keyword>
<feature type="compositionally biased region" description="Polar residues" evidence="1">
    <location>
        <begin position="113"/>
        <end position="134"/>
    </location>
</feature>
<name>A0AA39V8D2_9LECA</name>
<protein>
    <recommendedName>
        <fullName evidence="3">DUF3533 domain-containing protein</fullName>
    </recommendedName>
</protein>
<evidence type="ECO:0000313" key="5">
    <source>
        <dbReference type="Proteomes" id="UP001166286"/>
    </source>
</evidence>
<dbReference type="Proteomes" id="UP001166286">
    <property type="component" value="Unassembled WGS sequence"/>
</dbReference>
<accession>A0AA39V8D2</accession>
<dbReference type="InterPro" id="IPR022703">
    <property type="entry name" value="DUF3533"/>
</dbReference>
<evidence type="ECO:0000313" key="4">
    <source>
        <dbReference type="EMBL" id="KAK0512415.1"/>
    </source>
</evidence>
<dbReference type="PANTHER" id="PTHR34814:SF1">
    <property type="entry name" value="NITROSOGUANIDINE RESISTANCE PROTEIN SNG1"/>
    <property type="match status" value="1"/>
</dbReference>
<feature type="transmembrane region" description="Helical" evidence="2">
    <location>
        <begin position="176"/>
        <end position="200"/>
    </location>
</feature>
<feature type="domain" description="DUF3533" evidence="3">
    <location>
        <begin position="183"/>
        <end position="581"/>
    </location>
</feature>
<feature type="transmembrane region" description="Helical" evidence="2">
    <location>
        <begin position="477"/>
        <end position="500"/>
    </location>
</feature>
<evidence type="ECO:0000256" key="2">
    <source>
        <dbReference type="SAM" id="Phobius"/>
    </source>
</evidence>
<keyword evidence="2" id="KW-0812">Transmembrane</keyword>